<keyword evidence="3" id="KW-1185">Reference proteome</keyword>
<accession>A0ABS8W4C3</accession>
<protein>
    <submittedName>
        <fullName evidence="2">Uncharacterized protein</fullName>
    </submittedName>
</protein>
<comment type="caution">
    <text evidence="2">The sequence shown here is derived from an EMBL/GenBank/DDBJ whole genome shotgun (WGS) entry which is preliminary data.</text>
</comment>
<reference evidence="2 3" key="1">
    <citation type="journal article" date="2021" name="BMC Genomics">
        <title>Datura genome reveals duplications of psychoactive alkaloid biosynthetic genes and high mutation rate following tissue culture.</title>
        <authorList>
            <person name="Rajewski A."/>
            <person name="Carter-House D."/>
            <person name="Stajich J."/>
            <person name="Litt A."/>
        </authorList>
    </citation>
    <scope>NUCLEOTIDE SEQUENCE [LARGE SCALE GENOMIC DNA]</scope>
    <source>
        <strain evidence="2">AR-01</strain>
    </source>
</reference>
<feature type="non-terminal residue" evidence="2">
    <location>
        <position position="1"/>
    </location>
</feature>
<proteinExistence type="predicted"/>
<feature type="coiled-coil region" evidence="1">
    <location>
        <begin position="16"/>
        <end position="43"/>
    </location>
</feature>
<gene>
    <name evidence="2" type="ORF">HAX54_042587</name>
</gene>
<name>A0ABS8W4C3_DATST</name>
<keyword evidence="1" id="KW-0175">Coiled coil</keyword>
<evidence type="ECO:0000256" key="1">
    <source>
        <dbReference type="SAM" id="Coils"/>
    </source>
</evidence>
<evidence type="ECO:0000313" key="2">
    <source>
        <dbReference type="EMBL" id="MCE2055449.1"/>
    </source>
</evidence>
<sequence length="70" mass="8144">GVERWYHLKGYTVGRAEKTRKEKESLQERMDILEGKYEQLESLVVRQPSSPQSEFVLHLGGIGPVPERYK</sequence>
<dbReference type="EMBL" id="JACEIK010006295">
    <property type="protein sequence ID" value="MCE2055449.1"/>
    <property type="molecule type" value="Genomic_DNA"/>
</dbReference>
<evidence type="ECO:0000313" key="3">
    <source>
        <dbReference type="Proteomes" id="UP000823775"/>
    </source>
</evidence>
<dbReference type="Proteomes" id="UP000823775">
    <property type="component" value="Unassembled WGS sequence"/>
</dbReference>
<organism evidence="2 3">
    <name type="scientific">Datura stramonium</name>
    <name type="common">Jimsonweed</name>
    <name type="synonym">Common thornapple</name>
    <dbReference type="NCBI Taxonomy" id="4076"/>
    <lineage>
        <taxon>Eukaryota</taxon>
        <taxon>Viridiplantae</taxon>
        <taxon>Streptophyta</taxon>
        <taxon>Embryophyta</taxon>
        <taxon>Tracheophyta</taxon>
        <taxon>Spermatophyta</taxon>
        <taxon>Magnoliopsida</taxon>
        <taxon>eudicotyledons</taxon>
        <taxon>Gunneridae</taxon>
        <taxon>Pentapetalae</taxon>
        <taxon>asterids</taxon>
        <taxon>lamiids</taxon>
        <taxon>Solanales</taxon>
        <taxon>Solanaceae</taxon>
        <taxon>Solanoideae</taxon>
        <taxon>Datureae</taxon>
        <taxon>Datura</taxon>
    </lineage>
</organism>